<evidence type="ECO:0000256" key="1">
    <source>
        <dbReference type="ARBA" id="ARBA00022729"/>
    </source>
</evidence>
<dbReference type="InterPro" id="IPR051277">
    <property type="entry name" value="SEZ6_CSMD_C4BPB_Regulators"/>
</dbReference>
<keyword evidence="3 4" id="KW-1015">Disulfide bond</keyword>
<evidence type="ECO:0000313" key="7">
    <source>
        <dbReference type="Proteomes" id="UP000762676"/>
    </source>
</evidence>
<proteinExistence type="predicted"/>
<reference evidence="6 7" key="1">
    <citation type="journal article" date="2021" name="Elife">
        <title>Chloroplast acquisition without the gene transfer in kleptoplastic sea slugs, Plakobranchus ocellatus.</title>
        <authorList>
            <person name="Maeda T."/>
            <person name="Takahashi S."/>
            <person name="Yoshida T."/>
            <person name="Shimamura S."/>
            <person name="Takaki Y."/>
            <person name="Nagai Y."/>
            <person name="Toyoda A."/>
            <person name="Suzuki Y."/>
            <person name="Arimoto A."/>
            <person name="Ishii H."/>
            <person name="Satoh N."/>
            <person name="Nishiyama T."/>
            <person name="Hasebe M."/>
            <person name="Maruyama T."/>
            <person name="Minagawa J."/>
            <person name="Obokata J."/>
            <person name="Shigenobu S."/>
        </authorList>
    </citation>
    <scope>NUCLEOTIDE SEQUENCE [LARGE SCALE GENOMIC DNA]</scope>
</reference>
<evidence type="ECO:0000313" key="6">
    <source>
        <dbReference type="EMBL" id="GFS09511.1"/>
    </source>
</evidence>
<feature type="domain" description="Sushi" evidence="5">
    <location>
        <begin position="135"/>
        <end position="195"/>
    </location>
</feature>
<feature type="disulfide bond" evidence="4">
    <location>
        <begin position="40"/>
        <end position="67"/>
    </location>
</feature>
<protein>
    <submittedName>
        <fullName evidence="6">Sushi, von Willebrand factor type A, EGF and pentraxin domain-containing protein 1</fullName>
    </submittedName>
</protein>
<dbReference type="AlphaFoldDB" id="A0AAV4IE89"/>
<comment type="caution">
    <text evidence="4">Lacks conserved residue(s) required for the propagation of feature annotation.</text>
</comment>
<dbReference type="EMBL" id="BMAT01013292">
    <property type="protein sequence ID" value="GFS09511.1"/>
    <property type="molecule type" value="Genomic_DNA"/>
</dbReference>
<sequence>MNVSWYTISEPGCAKPSAIRHGDINLLGGTRTGATVIYRCQQGYFITGKQERVCQADGTWSGSEPSCNKVVCGPPPTLENGFGDHDPGQINFRSGTTVTYSCQRGFYRSREGGDRAICNGQNGSWVGPQMSCQARDCDDPGPIDNGRRDEGYRFTYSTKVEYRCNEGFAMTPGAKSYRVCQANGEWENDKPVCYPVNCTNLTPPTHGTMVGSGKHFRTKIRFICSAGFQVIGSQERTCMADGRWSGQESSCARIDCGPPEPLYNGIMIGHSTTVGALFIFKCNQRYKLHPLVMNSHCDKSGKWTEKTPSCLGQCKIPGIREGSYVDGREDVWVNHNTTVTPQCHNGLVLNDSRTMRCNNATWTFVPRCEPAPCNTPPPLLENGHRVFFKLSHNARARYFCMAGYKLEGKKYMICDRGQWKGIKPFCKEDYCAPPGKLENGQVYKKGSSGKFKFHDYITTIKHGERLIYECNRNFKLRGPKGAACVNGKWSPSIKPVCIEAKHPLFRKIFYPHQERGPARMY</sequence>
<feature type="domain" description="Sushi" evidence="5">
    <location>
        <begin position="254"/>
        <end position="312"/>
    </location>
</feature>
<keyword evidence="2" id="KW-0677">Repeat</keyword>
<dbReference type="CDD" id="cd00033">
    <property type="entry name" value="CCP"/>
    <property type="match status" value="6"/>
</dbReference>
<dbReference type="SMART" id="SM00032">
    <property type="entry name" value="CCP"/>
    <property type="match status" value="8"/>
</dbReference>
<dbReference type="Gene3D" id="2.10.70.10">
    <property type="entry name" value="Complement Module, domain 1"/>
    <property type="match status" value="8"/>
</dbReference>
<dbReference type="InterPro" id="IPR035976">
    <property type="entry name" value="Sushi/SCR/CCP_sf"/>
</dbReference>
<gene>
    <name evidence="6" type="ORF">ElyMa_006623300</name>
</gene>
<comment type="caution">
    <text evidence="6">The sequence shown here is derived from an EMBL/GenBank/DDBJ whole genome shotgun (WGS) entry which is preliminary data.</text>
</comment>
<dbReference type="PANTHER" id="PTHR45656">
    <property type="entry name" value="PROTEIN CBR-CLEC-78"/>
    <property type="match status" value="1"/>
</dbReference>
<keyword evidence="1" id="KW-0732">Signal</keyword>
<dbReference type="InterPro" id="IPR000436">
    <property type="entry name" value="Sushi_SCR_CCP_dom"/>
</dbReference>
<dbReference type="PROSITE" id="PS50923">
    <property type="entry name" value="SUSHI"/>
    <property type="match status" value="7"/>
</dbReference>
<evidence type="ECO:0000259" key="5">
    <source>
        <dbReference type="PROSITE" id="PS50923"/>
    </source>
</evidence>
<organism evidence="6 7">
    <name type="scientific">Elysia marginata</name>
    <dbReference type="NCBI Taxonomy" id="1093978"/>
    <lineage>
        <taxon>Eukaryota</taxon>
        <taxon>Metazoa</taxon>
        <taxon>Spiralia</taxon>
        <taxon>Lophotrochozoa</taxon>
        <taxon>Mollusca</taxon>
        <taxon>Gastropoda</taxon>
        <taxon>Heterobranchia</taxon>
        <taxon>Euthyneura</taxon>
        <taxon>Panpulmonata</taxon>
        <taxon>Sacoglossa</taxon>
        <taxon>Placobranchoidea</taxon>
        <taxon>Plakobranchidae</taxon>
        <taxon>Elysia</taxon>
    </lineage>
</organism>
<feature type="domain" description="Sushi" evidence="5">
    <location>
        <begin position="371"/>
        <end position="428"/>
    </location>
</feature>
<dbReference type="Proteomes" id="UP000762676">
    <property type="component" value="Unassembled WGS sequence"/>
</dbReference>
<feature type="disulfide bond" evidence="4">
    <location>
        <begin position="137"/>
        <end position="180"/>
    </location>
</feature>
<evidence type="ECO:0000256" key="3">
    <source>
        <dbReference type="ARBA" id="ARBA00023157"/>
    </source>
</evidence>
<feature type="domain" description="Sushi" evidence="5">
    <location>
        <begin position="70"/>
        <end position="134"/>
    </location>
</feature>
<feature type="disulfide bond" evidence="4">
    <location>
        <begin position="470"/>
        <end position="497"/>
    </location>
</feature>
<feature type="domain" description="Sushi" evidence="5">
    <location>
        <begin position="429"/>
        <end position="499"/>
    </location>
</feature>
<keyword evidence="4" id="KW-0768">Sushi</keyword>
<feature type="domain" description="Sushi" evidence="5">
    <location>
        <begin position="11"/>
        <end position="69"/>
    </location>
</feature>
<dbReference type="SUPFAM" id="SSF57535">
    <property type="entry name" value="Complement control module/SCR domain"/>
    <property type="match status" value="8"/>
</dbReference>
<feature type="disulfide bond" evidence="4">
    <location>
        <begin position="224"/>
        <end position="251"/>
    </location>
</feature>
<feature type="domain" description="Sushi" evidence="5">
    <location>
        <begin position="196"/>
        <end position="253"/>
    </location>
</feature>
<evidence type="ECO:0000256" key="2">
    <source>
        <dbReference type="ARBA" id="ARBA00022737"/>
    </source>
</evidence>
<dbReference type="Pfam" id="PF00084">
    <property type="entry name" value="Sushi"/>
    <property type="match status" value="7"/>
</dbReference>
<dbReference type="PANTHER" id="PTHR45656:SF4">
    <property type="entry name" value="PROTEIN CBR-CLEC-78"/>
    <property type="match status" value="1"/>
</dbReference>
<name>A0AAV4IE89_9GAST</name>
<keyword evidence="7" id="KW-1185">Reference proteome</keyword>
<accession>A0AAV4IE89</accession>
<evidence type="ECO:0000256" key="4">
    <source>
        <dbReference type="PROSITE-ProRule" id="PRU00302"/>
    </source>
</evidence>